<dbReference type="AlphaFoldDB" id="A0A0F9MMX4"/>
<reference evidence="1" key="1">
    <citation type="journal article" date="2015" name="Nature">
        <title>Complex archaea that bridge the gap between prokaryotes and eukaryotes.</title>
        <authorList>
            <person name="Spang A."/>
            <person name="Saw J.H."/>
            <person name="Jorgensen S.L."/>
            <person name="Zaremba-Niedzwiedzka K."/>
            <person name="Martijn J."/>
            <person name="Lind A.E."/>
            <person name="van Eijk R."/>
            <person name="Schleper C."/>
            <person name="Guy L."/>
            <person name="Ettema T.J."/>
        </authorList>
    </citation>
    <scope>NUCLEOTIDE SEQUENCE</scope>
</reference>
<proteinExistence type="predicted"/>
<comment type="caution">
    <text evidence="1">The sequence shown here is derived from an EMBL/GenBank/DDBJ whole genome shotgun (WGS) entry which is preliminary data.</text>
</comment>
<accession>A0A0F9MMX4</accession>
<evidence type="ECO:0000313" key="1">
    <source>
        <dbReference type="EMBL" id="KKM78175.1"/>
    </source>
</evidence>
<sequence length="97" mass="11224">MSRPKPKILFEFVDKEYKAEQVLKASAIFAVCYDEQPINLRTLNVMIEYPGPKYKKCSFSNPGHAFNLAERLNKIFKTNKFAVHKMVMGPIVKEDEL</sequence>
<dbReference type="EMBL" id="LAZR01008531">
    <property type="protein sequence ID" value="KKM78175.1"/>
    <property type="molecule type" value="Genomic_DNA"/>
</dbReference>
<name>A0A0F9MMX4_9ZZZZ</name>
<organism evidence="1">
    <name type="scientific">marine sediment metagenome</name>
    <dbReference type="NCBI Taxonomy" id="412755"/>
    <lineage>
        <taxon>unclassified sequences</taxon>
        <taxon>metagenomes</taxon>
        <taxon>ecological metagenomes</taxon>
    </lineage>
</organism>
<gene>
    <name evidence="1" type="ORF">LCGC14_1362640</name>
</gene>
<protein>
    <submittedName>
        <fullName evidence="1">Uncharacterized protein</fullName>
    </submittedName>
</protein>